<feature type="transmembrane region" description="Helical" evidence="7">
    <location>
        <begin position="37"/>
        <end position="57"/>
    </location>
</feature>
<dbReference type="AlphaFoldDB" id="A0A1S8TAZ7"/>
<feature type="transmembrane region" description="Helical" evidence="7">
    <location>
        <begin position="134"/>
        <end position="155"/>
    </location>
</feature>
<dbReference type="PANTHER" id="PTHR32322:SF18">
    <property type="entry name" value="S-ADENOSYLMETHIONINE_S-ADENOSYLHOMOCYSTEINE TRANSPORTER"/>
    <property type="match status" value="1"/>
</dbReference>
<dbReference type="Pfam" id="PF00892">
    <property type="entry name" value="EamA"/>
    <property type="match status" value="2"/>
</dbReference>
<feature type="transmembrane region" description="Helical" evidence="7">
    <location>
        <begin position="276"/>
        <end position="295"/>
    </location>
</feature>
<accession>A0A1S8TAZ7</accession>
<organism evidence="9 10">
    <name type="scientific">Clostridium puniceum</name>
    <dbReference type="NCBI Taxonomy" id="29367"/>
    <lineage>
        <taxon>Bacteria</taxon>
        <taxon>Bacillati</taxon>
        <taxon>Bacillota</taxon>
        <taxon>Clostridia</taxon>
        <taxon>Eubacteriales</taxon>
        <taxon>Clostridiaceae</taxon>
        <taxon>Clostridium</taxon>
    </lineage>
</organism>
<dbReference type="InterPro" id="IPR037185">
    <property type="entry name" value="EmrE-like"/>
</dbReference>
<keyword evidence="4 7" id="KW-0812">Transmembrane</keyword>
<dbReference type="GO" id="GO:0005886">
    <property type="term" value="C:plasma membrane"/>
    <property type="evidence" value="ECO:0007669"/>
    <property type="project" value="UniProtKB-SubCell"/>
</dbReference>
<comment type="caution">
    <text evidence="9">The sequence shown here is derived from an EMBL/GenBank/DDBJ whole genome shotgun (WGS) entry which is preliminary data.</text>
</comment>
<evidence type="ECO:0000313" key="10">
    <source>
        <dbReference type="Proteomes" id="UP000190890"/>
    </source>
</evidence>
<keyword evidence="3" id="KW-1003">Cell membrane</keyword>
<feature type="transmembrane region" description="Helical" evidence="7">
    <location>
        <begin position="78"/>
        <end position="96"/>
    </location>
</feature>
<evidence type="ECO:0000259" key="8">
    <source>
        <dbReference type="Pfam" id="PF00892"/>
    </source>
</evidence>
<feature type="domain" description="EamA" evidence="8">
    <location>
        <begin position="8"/>
        <end position="147"/>
    </location>
</feature>
<keyword evidence="10" id="KW-1185">Reference proteome</keyword>
<evidence type="ECO:0000256" key="2">
    <source>
        <dbReference type="ARBA" id="ARBA00007362"/>
    </source>
</evidence>
<comment type="subcellular location">
    <subcellularLocation>
        <location evidence="1">Cell membrane</location>
        <topology evidence="1">Multi-pass membrane protein</topology>
    </subcellularLocation>
</comment>
<keyword evidence="6 7" id="KW-0472">Membrane</keyword>
<evidence type="ECO:0000256" key="6">
    <source>
        <dbReference type="ARBA" id="ARBA00023136"/>
    </source>
</evidence>
<dbReference type="InterPro" id="IPR050638">
    <property type="entry name" value="AA-Vitamin_Transporters"/>
</dbReference>
<evidence type="ECO:0000256" key="7">
    <source>
        <dbReference type="SAM" id="Phobius"/>
    </source>
</evidence>
<dbReference type="OrthoDB" id="9810818at2"/>
<dbReference type="STRING" id="29367.CLPUN_37030"/>
<sequence length="313" mass="34673">MKSKLRIKGIILVIIAAMLWGVSGTVAQYLFQKKEFSAEWLVVIRLLLSGIILLFYSSIKGKQDIFEIWKSKDDRLKLILFSIIGMLGVQYTYFAAIKYGNAATATILQYLSPVIITCYLAIRTKKMPELQETIAIILAMLGTFLIITKGNIHSISISKLSLFWGISSAFGAAFYTVQPRSLLTKWGSLLIVGWAMLIGGITFSFIHQPWNCVGQWSITSVLAVVFVVLFGTLIAFTCFLESLKYIKPTESSILSAAEPLSAALLAVVWLHEQLGIGQWLGTGLIIITIIILSYAKRGESSKKVEEIVTNMDS</sequence>
<evidence type="ECO:0000256" key="5">
    <source>
        <dbReference type="ARBA" id="ARBA00022989"/>
    </source>
</evidence>
<keyword evidence="5 7" id="KW-1133">Transmembrane helix</keyword>
<feature type="transmembrane region" description="Helical" evidence="7">
    <location>
        <begin position="252"/>
        <end position="270"/>
    </location>
</feature>
<proteinExistence type="inferred from homology"/>
<gene>
    <name evidence="9" type="primary">yicL_1</name>
    <name evidence="9" type="ORF">CLPUN_37030</name>
</gene>
<feature type="transmembrane region" description="Helical" evidence="7">
    <location>
        <begin position="216"/>
        <end position="240"/>
    </location>
</feature>
<evidence type="ECO:0000256" key="4">
    <source>
        <dbReference type="ARBA" id="ARBA00022692"/>
    </source>
</evidence>
<comment type="similarity">
    <text evidence="2">Belongs to the EamA transporter family.</text>
</comment>
<dbReference type="InterPro" id="IPR000620">
    <property type="entry name" value="EamA_dom"/>
</dbReference>
<dbReference type="SUPFAM" id="SSF103481">
    <property type="entry name" value="Multidrug resistance efflux transporter EmrE"/>
    <property type="match status" value="2"/>
</dbReference>
<feature type="transmembrane region" description="Helical" evidence="7">
    <location>
        <begin position="189"/>
        <end position="210"/>
    </location>
</feature>
<reference evidence="9 10" key="1">
    <citation type="submission" date="2016-05" db="EMBL/GenBank/DDBJ databases">
        <title>Microbial solvent formation.</title>
        <authorList>
            <person name="Poehlein A."/>
            <person name="Montoya Solano J.D."/>
            <person name="Flitsch S."/>
            <person name="Krabben P."/>
            <person name="Duerre P."/>
            <person name="Daniel R."/>
        </authorList>
    </citation>
    <scope>NUCLEOTIDE SEQUENCE [LARGE SCALE GENOMIC DNA]</scope>
    <source>
        <strain evidence="9 10">DSM 2619</strain>
    </source>
</reference>
<evidence type="ECO:0000313" key="9">
    <source>
        <dbReference type="EMBL" id="OOM74781.1"/>
    </source>
</evidence>
<feature type="domain" description="EamA" evidence="8">
    <location>
        <begin position="161"/>
        <end position="293"/>
    </location>
</feature>
<protein>
    <submittedName>
        <fullName evidence="9">Putative inner membrane transporter YicL</fullName>
    </submittedName>
</protein>
<evidence type="ECO:0000256" key="1">
    <source>
        <dbReference type="ARBA" id="ARBA00004651"/>
    </source>
</evidence>
<dbReference type="PANTHER" id="PTHR32322">
    <property type="entry name" value="INNER MEMBRANE TRANSPORTER"/>
    <property type="match status" value="1"/>
</dbReference>
<evidence type="ECO:0000256" key="3">
    <source>
        <dbReference type="ARBA" id="ARBA00022475"/>
    </source>
</evidence>
<dbReference type="Proteomes" id="UP000190890">
    <property type="component" value="Unassembled WGS sequence"/>
</dbReference>
<dbReference type="Gene3D" id="1.10.3730.20">
    <property type="match status" value="1"/>
</dbReference>
<dbReference type="RefSeq" id="WP_077848707.1">
    <property type="nucleotide sequence ID" value="NZ_LZZM01000194.1"/>
</dbReference>
<feature type="transmembrane region" description="Helical" evidence="7">
    <location>
        <begin position="161"/>
        <end position="177"/>
    </location>
</feature>
<dbReference type="EMBL" id="LZZM01000194">
    <property type="protein sequence ID" value="OOM74781.1"/>
    <property type="molecule type" value="Genomic_DNA"/>
</dbReference>
<name>A0A1S8TAZ7_9CLOT</name>
<feature type="transmembrane region" description="Helical" evidence="7">
    <location>
        <begin position="9"/>
        <end position="31"/>
    </location>
</feature>
<feature type="transmembrane region" description="Helical" evidence="7">
    <location>
        <begin position="102"/>
        <end position="122"/>
    </location>
</feature>